<evidence type="ECO:0000256" key="2">
    <source>
        <dbReference type="SAM" id="Phobius"/>
    </source>
</evidence>
<accession>A0A918NQV2</accession>
<feature type="transmembrane region" description="Helical" evidence="2">
    <location>
        <begin position="144"/>
        <end position="167"/>
    </location>
</feature>
<sequence length="287" mass="30022">MGDSGSELPRLRPGRAIAHTTGASGSGSPHRSDSRSPQTPRGARQPDLIGRPGTTPPVPGRPAWVLGPLLLLFALLTWQAAVDTPLRRADERLAGTVADSRLPERAAELLADLGNITVAVPVLLAVAAHVAWRARRAALPRWWLPPLAAVGALAAVPALVVPLKIVIGRTGPPGMGGDGYYPSGHTATAAVGYGAACLLLLPWLRSRYLRRELVIGWAVLAGAVGFGLVRRGYHWPLDVAGSWVLSLIVLYVMALVVERYGPPSDQEPAQAAGAATGRSPAGPDPRA</sequence>
<reference evidence="4" key="2">
    <citation type="submission" date="2020-09" db="EMBL/GenBank/DDBJ databases">
        <authorList>
            <person name="Sun Q."/>
            <person name="Ohkuma M."/>
        </authorList>
    </citation>
    <scope>NUCLEOTIDE SEQUENCE</scope>
    <source>
        <strain evidence="4">JCM 4956</strain>
    </source>
</reference>
<dbReference type="SUPFAM" id="SSF48317">
    <property type="entry name" value="Acid phosphatase/Vanadium-dependent haloperoxidase"/>
    <property type="match status" value="1"/>
</dbReference>
<feature type="transmembrane region" description="Helical" evidence="2">
    <location>
        <begin position="63"/>
        <end position="81"/>
    </location>
</feature>
<dbReference type="InterPro" id="IPR036938">
    <property type="entry name" value="PAP2/HPO_sf"/>
</dbReference>
<dbReference type="SMART" id="SM00014">
    <property type="entry name" value="acidPPc"/>
    <property type="match status" value="1"/>
</dbReference>
<keyword evidence="2" id="KW-0812">Transmembrane</keyword>
<evidence type="ECO:0000256" key="1">
    <source>
        <dbReference type="SAM" id="MobiDB-lite"/>
    </source>
</evidence>
<dbReference type="EMBL" id="BMWD01000030">
    <property type="protein sequence ID" value="GGX88688.1"/>
    <property type="molecule type" value="Genomic_DNA"/>
</dbReference>
<feature type="transmembrane region" description="Helical" evidence="2">
    <location>
        <begin position="113"/>
        <end position="132"/>
    </location>
</feature>
<feature type="region of interest" description="Disordered" evidence="1">
    <location>
        <begin position="263"/>
        <end position="287"/>
    </location>
</feature>
<evidence type="ECO:0000259" key="3">
    <source>
        <dbReference type="SMART" id="SM00014"/>
    </source>
</evidence>
<feature type="transmembrane region" description="Helical" evidence="2">
    <location>
        <begin position="179"/>
        <end position="201"/>
    </location>
</feature>
<feature type="transmembrane region" description="Helical" evidence="2">
    <location>
        <begin position="239"/>
        <end position="257"/>
    </location>
</feature>
<dbReference type="CDD" id="cd03392">
    <property type="entry name" value="PAP2_like_2"/>
    <property type="match status" value="1"/>
</dbReference>
<protein>
    <recommendedName>
        <fullName evidence="3">Phosphatidic acid phosphatase type 2/haloperoxidase domain-containing protein</fullName>
    </recommendedName>
</protein>
<dbReference type="Proteomes" id="UP000645555">
    <property type="component" value="Unassembled WGS sequence"/>
</dbReference>
<dbReference type="Gene3D" id="1.20.144.10">
    <property type="entry name" value="Phosphatidic acid phosphatase type 2/haloperoxidase"/>
    <property type="match status" value="1"/>
</dbReference>
<gene>
    <name evidence="4" type="ORF">GCM10010515_64960</name>
</gene>
<dbReference type="Pfam" id="PF01569">
    <property type="entry name" value="PAP2"/>
    <property type="match status" value="1"/>
</dbReference>
<keyword evidence="2" id="KW-0472">Membrane</keyword>
<organism evidence="4 5">
    <name type="scientific">Streptomyces fructofermentans</name>
    <dbReference type="NCBI Taxonomy" id="152141"/>
    <lineage>
        <taxon>Bacteria</taxon>
        <taxon>Bacillati</taxon>
        <taxon>Actinomycetota</taxon>
        <taxon>Actinomycetes</taxon>
        <taxon>Kitasatosporales</taxon>
        <taxon>Streptomycetaceae</taxon>
        <taxon>Streptomyces</taxon>
    </lineage>
</organism>
<proteinExistence type="predicted"/>
<dbReference type="InterPro" id="IPR000326">
    <property type="entry name" value="PAP2/HPO"/>
</dbReference>
<comment type="caution">
    <text evidence="4">The sequence shown here is derived from an EMBL/GenBank/DDBJ whole genome shotgun (WGS) entry which is preliminary data.</text>
</comment>
<name>A0A918NQV2_9ACTN</name>
<feature type="domain" description="Phosphatidic acid phosphatase type 2/haloperoxidase" evidence="3">
    <location>
        <begin position="144"/>
        <end position="254"/>
    </location>
</feature>
<keyword evidence="5" id="KW-1185">Reference proteome</keyword>
<evidence type="ECO:0000313" key="5">
    <source>
        <dbReference type="Proteomes" id="UP000645555"/>
    </source>
</evidence>
<dbReference type="AlphaFoldDB" id="A0A918NQV2"/>
<feature type="transmembrane region" description="Helical" evidence="2">
    <location>
        <begin position="213"/>
        <end position="233"/>
    </location>
</feature>
<keyword evidence="2" id="KW-1133">Transmembrane helix</keyword>
<feature type="compositionally biased region" description="Polar residues" evidence="1">
    <location>
        <begin position="21"/>
        <end position="39"/>
    </location>
</feature>
<evidence type="ECO:0000313" key="4">
    <source>
        <dbReference type="EMBL" id="GGX88688.1"/>
    </source>
</evidence>
<reference evidence="4" key="1">
    <citation type="journal article" date="2014" name="Int. J. Syst. Evol. Microbiol.">
        <title>Complete genome sequence of Corynebacterium casei LMG S-19264T (=DSM 44701T), isolated from a smear-ripened cheese.</title>
        <authorList>
            <consortium name="US DOE Joint Genome Institute (JGI-PGF)"/>
            <person name="Walter F."/>
            <person name="Albersmeier A."/>
            <person name="Kalinowski J."/>
            <person name="Ruckert C."/>
        </authorList>
    </citation>
    <scope>NUCLEOTIDE SEQUENCE</scope>
    <source>
        <strain evidence="4">JCM 4956</strain>
    </source>
</reference>
<feature type="region of interest" description="Disordered" evidence="1">
    <location>
        <begin position="1"/>
        <end position="56"/>
    </location>
</feature>